<dbReference type="AlphaFoldDB" id="A0A1Q2D889"/>
<dbReference type="GO" id="GO:0050519">
    <property type="term" value="F:holo-citrate lyase synthase activity"/>
    <property type="evidence" value="ECO:0007669"/>
    <property type="project" value="UniProtKB-EC"/>
</dbReference>
<comment type="catalytic activity">
    <reaction evidence="4">
        <text>apo-[citrate lyase ACP] + 2'-(5''-triphospho-alpha-D-ribosyl)-3'-dephospho-CoA = holo-[citrate lyase ACP] + diphosphate</text>
        <dbReference type="Rhea" id="RHEA:16333"/>
        <dbReference type="Rhea" id="RHEA-COMP:10157"/>
        <dbReference type="Rhea" id="RHEA-COMP:10158"/>
        <dbReference type="ChEBI" id="CHEBI:29999"/>
        <dbReference type="ChEBI" id="CHEBI:33019"/>
        <dbReference type="ChEBI" id="CHEBI:61378"/>
        <dbReference type="ChEBI" id="CHEBI:82683"/>
        <dbReference type="EC" id="2.7.7.61"/>
    </reaction>
</comment>
<evidence type="ECO:0000313" key="6">
    <source>
        <dbReference type="Proteomes" id="UP000188246"/>
    </source>
</evidence>
<organism evidence="5 6">
    <name type="scientific">Vagococcus penaei</name>
    <dbReference type="NCBI Taxonomy" id="633807"/>
    <lineage>
        <taxon>Bacteria</taxon>
        <taxon>Bacillati</taxon>
        <taxon>Bacillota</taxon>
        <taxon>Bacilli</taxon>
        <taxon>Lactobacillales</taxon>
        <taxon>Enterococcaceae</taxon>
        <taxon>Vagococcus</taxon>
    </lineage>
</organism>
<evidence type="ECO:0000256" key="2">
    <source>
        <dbReference type="ARBA" id="ARBA00022679"/>
    </source>
</evidence>
<evidence type="ECO:0000313" key="5">
    <source>
        <dbReference type="EMBL" id="AQP54531.1"/>
    </source>
</evidence>
<dbReference type="OrthoDB" id="3196716at2"/>
<protein>
    <recommendedName>
        <fullName evidence="1">citrate lyase holo-[acyl-carrier protein] synthase</fullName>
        <ecNumber evidence="1">2.7.7.61</ecNumber>
    </recommendedName>
</protein>
<dbReference type="NCBIfam" id="NF002383">
    <property type="entry name" value="PRK01392.1"/>
    <property type="match status" value="1"/>
</dbReference>
<accession>A0A1Q2D889</accession>
<dbReference type="STRING" id="633807.BW732_10155"/>
<dbReference type="NCBIfam" id="TIGR03124">
    <property type="entry name" value="citrate_citX"/>
    <property type="match status" value="1"/>
</dbReference>
<dbReference type="Pfam" id="PF03802">
    <property type="entry name" value="CitX"/>
    <property type="match status" value="1"/>
</dbReference>
<dbReference type="EC" id="2.7.7.61" evidence="1"/>
<dbReference type="RefSeq" id="WP_077276612.1">
    <property type="nucleotide sequence ID" value="NZ_CP019609.1"/>
</dbReference>
<proteinExistence type="predicted"/>
<gene>
    <name evidence="5" type="ORF">BW732_10155</name>
</gene>
<keyword evidence="6" id="KW-1185">Reference proteome</keyword>
<sequence length="180" mass="20278">MSNTLFDGPEITLSDVLDAREARVAKQYEILEANPTSALLSATMTIPGAIKTSVGLEKVFKTVMTEIAQTVTNVPTLSHLYVNQPAGYEFYLLVPITPKELKEKMIQIEETHAFGRLVDLDVVWLELSELKSLSREQLGYPRRRCFICSDEAKACGRSRKHSVEEMQRKISEIVEEEGCK</sequence>
<evidence type="ECO:0000256" key="1">
    <source>
        <dbReference type="ARBA" id="ARBA00012524"/>
    </source>
</evidence>
<keyword evidence="3" id="KW-0548">Nucleotidyltransferase</keyword>
<dbReference type="GO" id="GO:0051191">
    <property type="term" value="P:prosthetic group biosynthetic process"/>
    <property type="evidence" value="ECO:0007669"/>
    <property type="project" value="InterPro"/>
</dbReference>
<evidence type="ECO:0000256" key="4">
    <source>
        <dbReference type="ARBA" id="ARBA00048574"/>
    </source>
</evidence>
<reference evidence="5 6" key="1">
    <citation type="journal article" date="2010" name="Int. J. Syst. Evol. Microbiol.">
        <title>Vagococcus penaei sp. nov., isolated from spoilage microbiota of cooked shrimp (Penaeus vannamei).</title>
        <authorList>
            <person name="Jaffres E."/>
            <person name="Prevost H."/>
            <person name="Rossero A."/>
            <person name="Joffraud J.J."/>
            <person name="Dousset X."/>
        </authorList>
    </citation>
    <scope>NUCLEOTIDE SEQUENCE [LARGE SCALE GENOMIC DNA]</scope>
    <source>
        <strain evidence="5 6">CD276</strain>
    </source>
</reference>
<evidence type="ECO:0000256" key="3">
    <source>
        <dbReference type="ARBA" id="ARBA00022695"/>
    </source>
</evidence>
<dbReference type="GO" id="GO:0016829">
    <property type="term" value="F:lyase activity"/>
    <property type="evidence" value="ECO:0007669"/>
    <property type="project" value="UniProtKB-KW"/>
</dbReference>
<dbReference type="EMBL" id="CP019609">
    <property type="protein sequence ID" value="AQP54531.1"/>
    <property type="molecule type" value="Genomic_DNA"/>
</dbReference>
<name>A0A1Q2D889_9ENTE</name>
<dbReference type="KEGG" id="vpi:BW732_10155"/>
<keyword evidence="2" id="KW-0808">Transferase</keyword>
<dbReference type="InterPro" id="IPR005551">
    <property type="entry name" value="CitX"/>
</dbReference>
<dbReference type="Proteomes" id="UP000188246">
    <property type="component" value="Chromosome"/>
</dbReference>
<keyword evidence="5" id="KW-0456">Lyase</keyword>